<sequence length="60" mass="6848">MNPQGSVCLNFLLCWHLFMENDYTAQVPPCIKPKQTAAKTTLKAQHALVTLQKSFKKHFT</sequence>
<gene>
    <name evidence="1" type="ORF">DXX92_01225</name>
</gene>
<evidence type="ECO:0000313" key="1">
    <source>
        <dbReference type="EMBL" id="REL34080.1"/>
    </source>
</evidence>
<comment type="caution">
    <text evidence="1">The sequence shown here is derived from an EMBL/GenBank/DDBJ whole genome shotgun (WGS) entry which is preliminary data.</text>
</comment>
<protein>
    <submittedName>
        <fullName evidence="1">Uncharacterized protein</fullName>
    </submittedName>
</protein>
<dbReference type="AlphaFoldDB" id="A0A3E0UB71"/>
<accession>A0A3E0UB71</accession>
<dbReference type="EMBL" id="QUOV01000001">
    <property type="protein sequence ID" value="REL34080.1"/>
    <property type="molecule type" value="Genomic_DNA"/>
</dbReference>
<organism evidence="1 2">
    <name type="scientific">Thalassotalea euphylliae</name>
    <dbReference type="NCBI Taxonomy" id="1655234"/>
    <lineage>
        <taxon>Bacteria</taxon>
        <taxon>Pseudomonadati</taxon>
        <taxon>Pseudomonadota</taxon>
        <taxon>Gammaproteobacteria</taxon>
        <taxon>Alteromonadales</taxon>
        <taxon>Colwelliaceae</taxon>
        <taxon>Thalassotalea</taxon>
    </lineage>
</organism>
<reference evidence="1 2" key="1">
    <citation type="submission" date="2018-08" db="EMBL/GenBank/DDBJ databases">
        <title>Thalassotalea euphylliae genome.</title>
        <authorList>
            <person name="Summers S."/>
            <person name="Rice S.A."/>
            <person name="Freckelton M.L."/>
            <person name="Nedved B.T."/>
            <person name="Hadfield M.G."/>
        </authorList>
    </citation>
    <scope>NUCLEOTIDE SEQUENCE [LARGE SCALE GENOMIC DNA]</scope>
    <source>
        <strain evidence="1 2">H2</strain>
    </source>
</reference>
<evidence type="ECO:0000313" key="2">
    <source>
        <dbReference type="Proteomes" id="UP000256999"/>
    </source>
</evidence>
<name>A0A3E0UB71_9GAMM</name>
<dbReference type="Proteomes" id="UP000256999">
    <property type="component" value="Unassembled WGS sequence"/>
</dbReference>
<proteinExistence type="predicted"/>